<evidence type="ECO:0000256" key="1">
    <source>
        <dbReference type="SAM" id="MobiDB-lite"/>
    </source>
</evidence>
<dbReference type="AlphaFoldDB" id="A0A0V0GYJ8"/>
<sequence>MALGLTQPQKLAHKGRIAQVHIRRPPVHSPTNVGLLPTLTPPSRLDPTGAWTGSPNGDGPGSDTMLN</sequence>
<feature type="region of interest" description="Disordered" evidence="1">
    <location>
        <begin position="24"/>
        <end position="67"/>
    </location>
</feature>
<proteinExistence type="predicted"/>
<accession>A0A0V0GYJ8</accession>
<reference evidence="2" key="1">
    <citation type="submission" date="2015-12" db="EMBL/GenBank/DDBJ databases">
        <title>Gene expression during late stages of embryo sac development: a critical building block for successful pollen-pistil interactions.</title>
        <authorList>
            <person name="Liu Y."/>
            <person name="Joly V."/>
            <person name="Sabar M."/>
            <person name="Matton D.P."/>
        </authorList>
    </citation>
    <scope>NUCLEOTIDE SEQUENCE</scope>
</reference>
<organism evidence="2">
    <name type="scientific">Solanum chacoense</name>
    <name type="common">Chaco potato</name>
    <dbReference type="NCBI Taxonomy" id="4108"/>
    <lineage>
        <taxon>Eukaryota</taxon>
        <taxon>Viridiplantae</taxon>
        <taxon>Streptophyta</taxon>
        <taxon>Embryophyta</taxon>
        <taxon>Tracheophyta</taxon>
        <taxon>Spermatophyta</taxon>
        <taxon>Magnoliopsida</taxon>
        <taxon>eudicotyledons</taxon>
        <taxon>Gunneridae</taxon>
        <taxon>Pentapetalae</taxon>
        <taxon>asterids</taxon>
        <taxon>lamiids</taxon>
        <taxon>Solanales</taxon>
        <taxon>Solanaceae</taxon>
        <taxon>Solanoideae</taxon>
        <taxon>Solaneae</taxon>
        <taxon>Solanum</taxon>
    </lineage>
</organism>
<dbReference type="EMBL" id="GEDG01028722">
    <property type="protein sequence ID" value="JAP12995.1"/>
    <property type="molecule type" value="Transcribed_RNA"/>
</dbReference>
<evidence type="ECO:0000313" key="2">
    <source>
        <dbReference type="EMBL" id="JAP12995.1"/>
    </source>
</evidence>
<name>A0A0V0GYJ8_SOLCH</name>
<protein>
    <submittedName>
        <fullName evidence="2">Putative ovule protein</fullName>
    </submittedName>
</protein>